<reference evidence="3 4" key="1">
    <citation type="journal article" date="2015" name="Nature">
        <title>rRNA introns, odd ribosomes, and small enigmatic genomes across a large radiation of phyla.</title>
        <authorList>
            <person name="Brown C.T."/>
            <person name="Hug L.A."/>
            <person name="Thomas B.C."/>
            <person name="Sharon I."/>
            <person name="Castelle C.J."/>
            <person name="Singh A."/>
            <person name="Wilkins M.J."/>
            <person name="Williams K.H."/>
            <person name="Banfield J.F."/>
        </authorList>
    </citation>
    <scope>NUCLEOTIDE SEQUENCE [LARGE SCALE GENOMIC DNA]</scope>
</reference>
<accession>A0A0G0VGI7</accession>
<feature type="domain" description="YdbS-like PH" evidence="2">
    <location>
        <begin position="91"/>
        <end position="165"/>
    </location>
</feature>
<sequence length="181" mass="21097">MQYGNIIKQKQYEKIIYLLRRDTVTFVSRIFLLVVLAGVGYGLYFLLKLLFPALFINNISFAILILLGSVYALSIWLFFYTAFVNYFLDIWIVTNDRIIDIRQQGLFARTVAELDLFRVQDVTSECHGLFATIFDFGNVYIQTAGEKERFTFFNVPEPHKIREAIIQLADEDRKFHGSQPT</sequence>
<dbReference type="PANTHER" id="PTHR37938:SF1">
    <property type="entry name" value="BLL0215 PROTEIN"/>
    <property type="match status" value="1"/>
</dbReference>
<feature type="transmembrane region" description="Helical" evidence="1">
    <location>
        <begin position="26"/>
        <end position="47"/>
    </location>
</feature>
<dbReference type="Pfam" id="PF03703">
    <property type="entry name" value="bPH_2"/>
    <property type="match status" value="1"/>
</dbReference>
<proteinExistence type="predicted"/>
<dbReference type="InterPro" id="IPR005182">
    <property type="entry name" value="YdbS-like_PH"/>
</dbReference>
<protein>
    <recommendedName>
        <fullName evidence="2">YdbS-like PH domain-containing protein</fullName>
    </recommendedName>
</protein>
<keyword evidence="1" id="KW-0812">Transmembrane</keyword>
<dbReference type="STRING" id="1619048.UU49_C0002G0042"/>
<dbReference type="Proteomes" id="UP000034108">
    <property type="component" value="Unassembled WGS sequence"/>
</dbReference>
<evidence type="ECO:0000256" key="1">
    <source>
        <dbReference type="SAM" id="Phobius"/>
    </source>
</evidence>
<evidence type="ECO:0000313" key="3">
    <source>
        <dbReference type="EMBL" id="KKR99928.1"/>
    </source>
</evidence>
<comment type="caution">
    <text evidence="3">The sequence shown here is derived from an EMBL/GenBank/DDBJ whole genome shotgun (WGS) entry which is preliminary data.</text>
</comment>
<organism evidence="3 4">
    <name type="scientific">Candidatus Magasanikbacteria bacterium GW2011_GWC2_41_17</name>
    <dbReference type="NCBI Taxonomy" id="1619048"/>
    <lineage>
        <taxon>Bacteria</taxon>
        <taxon>Candidatus Magasanikiibacteriota</taxon>
    </lineage>
</organism>
<evidence type="ECO:0000313" key="4">
    <source>
        <dbReference type="Proteomes" id="UP000034108"/>
    </source>
</evidence>
<dbReference type="PANTHER" id="PTHR37938">
    <property type="entry name" value="BLL0215 PROTEIN"/>
    <property type="match status" value="1"/>
</dbReference>
<feature type="transmembrane region" description="Helical" evidence="1">
    <location>
        <begin position="59"/>
        <end position="88"/>
    </location>
</feature>
<evidence type="ECO:0000259" key="2">
    <source>
        <dbReference type="Pfam" id="PF03703"/>
    </source>
</evidence>
<gene>
    <name evidence="3" type="ORF">UU49_C0002G0042</name>
</gene>
<keyword evidence="1" id="KW-1133">Transmembrane helix</keyword>
<keyword evidence="1" id="KW-0472">Membrane</keyword>
<name>A0A0G0VGI7_9BACT</name>
<dbReference type="EMBL" id="LCAV01000002">
    <property type="protein sequence ID" value="KKR99928.1"/>
    <property type="molecule type" value="Genomic_DNA"/>
</dbReference>
<dbReference type="AlphaFoldDB" id="A0A0G0VGI7"/>